<dbReference type="OrthoDB" id="8127at2157"/>
<dbReference type="PROSITE" id="PS50112">
    <property type="entry name" value="PAS"/>
    <property type="match status" value="3"/>
</dbReference>
<dbReference type="InterPro" id="IPR003661">
    <property type="entry name" value="HisK_dim/P_dom"/>
</dbReference>
<dbReference type="SUPFAM" id="SSF52172">
    <property type="entry name" value="CheY-like"/>
    <property type="match status" value="1"/>
</dbReference>
<dbReference type="Gene3D" id="3.30.450.20">
    <property type="entry name" value="PAS domain"/>
    <property type="match status" value="3"/>
</dbReference>
<feature type="domain" description="PAS" evidence="9">
    <location>
        <begin position="272"/>
        <end position="345"/>
    </location>
</feature>
<dbReference type="InterPro" id="IPR003594">
    <property type="entry name" value="HATPase_dom"/>
</dbReference>
<dbReference type="SMART" id="SM00448">
    <property type="entry name" value="REC"/>
    <property type="match status" value="1"/>
</dbReference>
<dbReference type="InterPro" id="IPR011006">
    <property type="entry name" value="CheY-like_superfamily"/>
</dbReference>
<keyword evidence="5" id="KW-0418">Kinase</keyword>
<evidence type="ECO:0000256" key="4">
    <source>
        <dbReference type="ARBA" id="ARBA00022679"/>
    </source>
</evidence>
<dbReference type="InterPro" id="IPR005467">
    <property type="entry name" value="His_kinase_dom"/>
</dbReference>
<dbReference type="PROSITE" id="PS50109">
    <property type="entry name" value="HIS_KIN"/>
    <property type="match status" value="1"/>
</dbReference>
<dbReference type="AlphaFoldDB" id="A0A6B0SY95"/>
<evidence type="ECO:0000313" key="12">
    <source>
        <dbReference type="Proteomes" id="UP000437065"/>
    </source>
</evidence>
<dbReference type="Gene3D" id="3.40.50.2300">
    <property type="match status" value="1"/>
</dbReference>
<dbReference type="InterPro" id="IPR036097">
    <property type="entry name" value="HisK_dim/P_sf"/>
</dbReference>
<dbReference type="EMBL" id="WUUS01000009">
    <property type="protein sequence ID" value="MXR42496.1"/>
    <property type="molecule type" value="Genomic_DNA"/>
</dbReference>
<sequence>MAPPPGSPALHERLDTLTRRRPATVLHVDDDREFADLVSIYLEREADTLEVITETSPRSALDRLQTEAVDCIVSDYDMPQTDGLEFLEAVREEFPDLPFLLFTGKGSEEIASEAISAGVTDYLQKEGGTDQYTLLANRVENAVQQSRANREIHRGFSAIETAREGIAFLDEEGTIRYVNSAYTDVYGYTREEMIGKHWEMLYPDEDVEQVYEEILPAVPETGTWDGENVHVRRDGSRIVVSHALTYADDGTLLCLIRDITEERATERSLEQERQRFEEFVDAVEDYAVFSLDPDGFVTSWNRGAEQLTGYSNGEILGEHFSEFYPAERVDAGDPAELLETALAEGSVEDTGWRVRRDGTTFRATAVITAVFDDDGHHRGFTNVTRDTSRPWGEERTTDAREGFLERALDVLEDVFYVLDSEGAFVRVTDRATAVTGYSREELLAMSPTDLFTPADRPRIRKDLEEALETGSTVIEADLRTKGGRTVPFEFRKRRLVDEAGDVYLVGIGRDISERKRRERQLERQLDQFEHFGSVLAHDVRTPLDTARGRLELARETDDDVHLEKAEIALDRLDELVDDLANVMREGELVREPTEVDMSDSLRSVWDSLETGDATLTVETDGRIRADGDAFGRLLENLLKNAVEHGGDEVAVTVGSLPDGFYVEDDGPGIPEGERDRVFEAGYSTKGTDAGFGMASVRQLVIAHGWEITATEGRDGGARFEITDVDVVGRDA</sequence>
<evidence type="ECO:0000259" key="7">
    <source>
        <dbReference type="PROSITE" id="PS50109"/>
    </source>
</evidence>
<dbReference type="CDD" id="cd00075">
    <property type="entry name" value="HATPase"/>
    <property type="match status" value="1"/>
</dbReference>
<dbReference type="Pfam" id="PF08448">
    <property type="entry name" value="PAS_4"/>
    <property type="match status" value="1"/>
</dbReference>
<dbReference type="InterPro" id="IPR052162">
    <property type="entry name" value="Sensor_kinase/Photoreceptor"/>
</dbReference>
<dbReference type="PANTHER" id="PTHR43304">
    <property type="entry name" value="PHYTOCHROME-LIKE PROTEIN CPH1"/>
    <property type="match status" value="1"/>
</dbReference>
<evidence type="ECO:0000256" key="1">
    <source>
        <dbReference type="ARBA" id="ARBA00000085"/>
    </source>
</evidence>
<dbReference type="EC" id="2.7.13.3" evidence="2"/>
<evidence type="ECO:0000256" key="3">
    <source>
        <dbReference type="ARBA" id="ARBA00022553"/>
    </source>
</evidence>
<dbReference type="Pfam" id="PF00512">
    <property type="entry name" value="HisKA"/>
    <property type="match status" value="1"/>
</dbReference>
<gene>
    <name evidence="11" type="ORF">GRX01_14255</name>
</gene>
<evidence type="ECO:0000256" key="5">
    <source>
        <dbReference type="ARBA" id="ARBA00022777"/>
    </source>
</evidence>
<feature type="domain" description="PAS" evidence="9">
    <location>
        <begin position="400"/>
        <end position="470"/>
    </location>
</feature>
<feature type="modified residue" description="4-aspartylphosphate" evidence="6">
    <location>
        <position position="75"/>
    </location>
</feature>
<dbReference type="NCBIfam" id="TIGR00229">
    <property type="entry name" value="sensory_box"/>
    <property type="match status" value="3"/>
</dbReference>
<reference evidence="11 12" key="1">
    <citation type="submission" date="2019-12" db="EMBL/GenBank/DDBJ databases">
        <title>Isolation and characterization of three novel carbon monoxide-oxidizing members of Halobacteria from salione crusts and soils.</title>
        <authorList>
            <person name="Myers M.R."/>
            <person name="King G.M."/>
        </authorList>
    </citation>
    <scope>NUCLEOTIDE SEQUENCE [LARGE SCALE GENOMIC DNA]</scope>
    <source>
        <strain evidence="11 12">WSA2</strain>
    </source>
</reference>
<dbReference type="InterPro" id="IPR000014">
    <property type="entry name" value="PAS"/>
</dbReference>
<name>A0A6B0SY95_9EURY</name>
<dbReference type="Pfam" id="PF02518">
    <property type="entry name" value="HATPase_c"/>
    <property type="match status" value="1"/>
</dbReference>
<evidence type="ECO:0000256" key="6">
    <source>
        <dbReference type="PROSITE-ProRule" id="PRU00169"/>
    </source>
</evidence>
<feature type="domain" description="Response regulatory" evidence="8">
    <location>
        <begin position="24"/>
        <end position="140"/>
    </location>
</feature>
<dbReference type="GO" id="GO:0000155">
    <property type="term" value="F:phosphorelay sensor kinase activity"/>
    <property type="evidence" value="ECO:0007669"/>
    <property type="project" value="InterPro"/>
</dbReference>
<dbReference type="CDD" id="cd00082">
    <property type="entry name" value="HisKA"/>
    <property type="match status" value="1"/>
</dbReference>
<dbReference type="PANTHER" id="PTHR43304:SF1">
    <property type="entry name" value="PAC DOMAIN-CONTAINING PROTEIN"/>
    <property type="match status" value="1"/>
</dbReference>
<dbReference type="InterPro" id="IPR036890">
    <property type="entry name" value="HATPase_C_sf"/>
</dbReference>
<evidence type="ECO:0000259" key="10">
    <source>
        <dbReference type="PROSITE" id="PS50113"/>
    </source>
</evidence>
<evidence type="ECO:0000259" key="8">
    <source>
        <dbReference type="PROSITE" id="PS50110"/>
    </source>
</evidence>
<dbReference type="PROSITE" id="PS50110">
    <property type="entry name" value="RESPONSE_REGULATORY"/>
    <property type="match status" value="1"/>
</dbReference>
<dbReference type="Gene3D" id="3.30.565.10">
    <property type="entry name" value="Histidine kinase-like ATPase, C-terminal domain"/>
    <property type="match status" value="1"/>
</dbReference>
<dbReference type="SMART" id="SM00388">
    <property type="entry name" value="HisKA"/>
    <property type="match status" value="1"/>
</dbReference>
<dbReference type="PROSITE" id="PS50113">
    <property type="entry name" value="PAC"/>
    <property type="match status" value="1"/>
</dbReference>
<keyword evidence="3 6" id="KW-0597">Phosphoprotein</keyword>
<evidence type="ECO:0000259" key="9">
    <source>
        <dbReference type="PROSITE" id="PS50112"/>
    </source>
</evidence>
<proteinExistence type="predicted"/>
<evidence type="ECO:0000313" key="11">
    <source>
        <dbReference type="EMBL" id="MXR42496.1"/>
    </source>
</evidence>
<dbReference type="InterPro" id="IPR035965">
    <property type="entry name" value="PAS-like_dom_sf"/>
</dbReference>
<dbReference type="SMART" id="SM00091">
    <property type="entry name" value="PAS"/>
    <property type="match status" value="3"/>
</dbReference>
<dbReference type="Proteomes" id="UP000437065">
    <property type="component" value="Unassembled WGS sequence"/>
</dbReference>
<organism evidence="11 12">
    <name type="scientific">Halobaculum saliterrae</name>
    <dbReference type="NCBI Taxonomy" id="2073113"/>
    <lineage>
        <taxon>Archaea</taxon>
        <taxon>Methanobacteriati</taxon>
        <taxon>Methanobacteriota</taxon>
        <taxon>Stenosarchaea group</taxon>
        <taxon>Halobacteria</taxon>
        <taxon>Halobacteriales</taxon>
        <taxon>Haloferacaceae</taxon>
        <taxon>Halobaculum</taxon>
    </lineage>
</organism>
<dbReference type="Gene3D" id="1.10.287.130">
    <property type="match status" value="1"/>
</dbReference>
<dbReference type="InterPro" id="IPR013656">
    <property type="entry name" value="PAS_4"/>
</dbReference>
<protein>
    <recommendedName>
        <fullName evidence="2">histidine kinase</fullName>
        <ecNumber evidence="2">2.7.13.3</ecNumber>
    </recommendedName>
</protein>
<feature type="domain" description="Histidine kinase" evidence="7">
    <location>
        <begin position="534"/>
        <end position="722"/>
    </location>
</feature>
<dbReference type="SUPFAM" id="SSF47384">
    <property type="entry name" value="Homodimeric domain of signal transducing histidine kinase"/>
    <property type="match status" value="1"/>
</dbReference>
<feature type="domain" description="PAC" evidence="10">
    <location>
        <begin position="472"/>
        <end position="523"/>
    </location>
</feature>
<comment type="catalytic activity">
    <reaction evidence="1">
        <text>ATP + protein L-histidine = ADP + protein N-phospho-L-histidine.</text>
        <dbReference type="EC" id="2.7.13.3"/>
    </reaction>
</comment>
<dbReference type="CDD" id="cd00156">
    <property type="entry name" value="REC"/>
    <property type="match status" value="1"/>
</dbReference>
<dbReference type="SMART" id="SM00387">
    <property type="entry name" value="HATPase_c"/>
    <property type="match status" value="1"/>
</dbReference>
<dbReference type="InterPro" id="IPR000700">
    <property type="entry name" value="PAS-assoc_C"/>
</dbReference>
<dbReference type="SUPFAM" id="SSF55874">
    <property type="entry name" value="ATPase domain of HSP90 chaperone/DNA topoisomerase II/histidine kinase"/>
    <property type="match status" value="1"/>
</dbReference>
<keyword evidence="4" id="KW-0808">Transferase</keyword>
<comment type="caution">
    <text evidence="11">The sequence shown here is derived from an EMBL/GenBank/DDBJ whole genome shotgun (WGS) entry which is preliminary data.</text>
</comment>
<accession>A0A6B0SY95</accession>
<dbReference type="Pfam" id="PF00072">
    <property type="entry name" value="Response_reg"/>
    <property type="match status" value="1"/>
</dbReference>
<dbReference type="InterPro" id="IPR001789">
    <property type="entry name" value="Sig_transdc_resp-reg_receiver"/>
</dbReference>
<dbReference type="Pfam" id="PF13426">
    <property type="entry name" value="PAS_9"/>
    <property type="match status" value="2"/>
</dbReference>
<feature type="domain" description="PAS" evidence="9">
    <location>
        <begin position="158"/>
        <end position="205"/>
    </location>
</feature>
<evidence type="ECO:0000256" key="2">
    <source>
        <dbReference type="ARBA" id="ARBA00012438"/>
    </source>
</evidence>
<dbReference type="RefSeq" id="WP_159668856.1">
    <property type="nucleotide sequence ID" value="NZ_WUUS01000009.1"/>
</dbReference>
<dbReference type="SUPFAM" id="SSF55785">
    <property type="entry name" value="PYP-like sensor domain (PAS domain)"/>
    <property type="match status" value="3"/>
</dbReference>
<dbReference type="CDD" id="cd00130">
    <property type="entry name" value="PAS"/>
    <property type="match status" value="3"/>
</dbReference>
<keyword evidence="12" id="KW-1185">Reference proteome</keyword>